<evidence type="ECO:0000313" key="4">
    <source>
        <dbReference type="Proteomes" id="UP000050471"/>
    </source>
</evidence>
<dbReference type="EMBL" id="LKBA01000006">
    <property type="protein sequence ID" value="KPN63826.1"/>
    <property type="molecule type" value="Genomic_DNA"/>
</dbReference>
<dbReference type="STRING" id="154981.AKJ29_13195"/>
<keyword evidence="1" id="KW-0732">Signal</keyword>
<reference evidence="3 4" key="1">
    <citation type="submission" date="2015-09" db="EMBL/GenBank/DDBJ databases">
        <title>Draft genome sequence of Aliiroseovarius crassostreae CV919-312TSm, the causative agent of Roseovarius Oyster Disease (formerly Juvenile Oyster Disease).</title>
        <authorList>
            <person name="Kessner L."/>
            <person name="Spinard E."/>
            <person name="Nelson D."/>
        </authorList>
    </citation>
    <scope>NUCLEOTIDE SEQUENCE [LARGE SCALE GENOMIC DNA]</scope>
    <source>
        <strain evidence="3 4">CV919-312</strain>
    </source>
</reference>
<accession>A0A0P7IIZ4</accession>
<sequence length="177" mass="19203">MKIVSVILAAALGAGNPAWAQDTSELQLVKRVFDQLQPISISKNREYCGYIGRDAAGNVAFTKARRGRKGTCVPRDPDELAVVTASYHTHGAYSPNYVNELPSVEDMDGDEAEGIDGWVATPGGRLWYVDTQEMTIHLICDLGCLPADPAFVEGDTGEILPSYRYKALVQKIEEVGG</sequence>
<evidence type="ECO:0000313" key="3">
    <source>
        <dbReference type="EMBL" id="KPN63826.1"/>
    </source>
</evidence>
<dbReference type="InterPro" id="IPR025479">
    <property type="entry name" value="DUF4329"/>
</dbReference>
<dbReference type="Pfam" id="PF14220">
    <property type="entry name" value="DUF4329"/>
    <property type="match status" value="1"/>
</dbReference>
<dbReference type="Proteomes" id="UP000050471">
    <property type="component" value="Unassembled WGS sequence"/>
</dbReference>
<comment type="caution">
    <text evidence="3">The sequence shown here is derived from an EMBL/GenBank/DDBJ whole genome shotgun (WGS) entry which is preliminary data.</text>
</comment>
<keyword evidence="4" id="KW-1185">Reference proteome</keyword>
<name>A0A0P7IIZ4_9RHOB</name>
<dbReference type="AlphaFoldDB" id="A0A0P7IIZ4"/>
<feature type="chain" id="PRO_5006139841" description="DUF4329 domain-containing protein" evidence="1">
    <location>
        <begin position="21"/>
        <end position="177"/>
    </location>
</feature>
<gene>
    <name evidence="3" type="ORF">AKJ29_13195</name>
</gene>
<feature type="domain" description="DUF4329" evidence="2">
    <location>
        <begin position="29"/>
        <end position="140"/>
    </location>
</feature>
<evidence type="ECO:0000259" key="2">
    <source>
        <dbReference type="Pfam" id="PF14220"/>
    </source>
</evidence>
<organism evidence="3 4">
    <name type="scientific">Aliiroseovarius crassostreae</name>
    <dbReference type="NCBI Taxonomy" id="154981"/>
    <lineage>
        <taxon>Bacteria</taxon>
        <taxon>Pseudomonadati</taxon>
        <taxon>Pseudomonadota</taxon>
        <taxon>Alphaproteobacteria</taxon>
        <taxon>Rhodobacterales</taxon>
        <taxon>Paracoccaceae</taxon>
        <taxon>Aliiroseovarius</taxon>
    </lineage>
</organism>
<protein>
    <recommendedName>
        <fullName evidence="2">DUF4329 domain-containing protein</fullName>
    </recommendedName>
</protein>
<evidence type="ECO:0000256" key="1">
    <source>
        <dbReference type="SAM" id="SignalP"/>
    </source>
</evidence>
<proteinExistence type="predicted"/>
<feature type="signal peptide" evidence="1">
    <location>
        <begin position="1"/>
        <end position="20"/>
    </location>
</feature>